<evidence type="ECO:0000256" key="1">
    <source>
        <dbReference type="SAM" id="MobiDB-lite"/>
    </source>
</evidence>
<dbReference type="EMBL" id="BDRX01000001">
    <property type="protein sequence ID" value="GBF87413.1"/>
    <property type="molecule type" value="Genomic_DNA"/>
</dbReference>
<dbReference type="PANTHER" id="PTHR35331:SF1">
    <property type="entry name" value="STAGE V SPORULATION PROTEIN S"/>
    <property type="match status" value="1"/>
</dbReference>
<dbReference type="Proteomes" id="UP000247498">
    <property type="component" value="Unassembled WGS sequence"/>
</dbReference>
<evidence type="ECO:0000313" key="2">
    <source>
        <dbReference type="EMBL" id="GBF87413.1"/>
    </source>
</evidence>
<dbReference type="InterPro" id="IPR036882">
    <property type="entry name" value="Alba-like_dom_sf"/>
</dbReference>
<sequence length="301" mass="29867">MAPGPERRATEPDRAEPYSEKDRGGGAAEAEAAPLPADGDALPPPPAGEPAAAPPPQPQLSAAEIAAQQQAAFKAAIAAAAAAAQAAAAQAAAAAGVRAMAGGGGGGGGGAAPAPPQEPGGPYFVKVSATGNVKQVAGKVAHTCRAGDAPAMLCTGSICINQAVKAVAVSRGYLANDSQDLTFQTAFREGGTPDKPSVALYLAKHPLGWPITPNNVEMQVGATSGVQVVSAALAQRIREGIVPCLTGIGPDAVSNCVLAIGHTRLALEADGLDIRARPEFIAVAGGADLNAVKFHIHVDKI</sequence>
<gene>
    <name evidence="2" type="ORF">Rsub_00124</name>
</gene>
<feature type="compositionally biased region" description="Pro residues" evidence="1">
    <location>
        <begin position="42"/>
        <end position="58"/>
    </location>
</feature>
<keyword evidence="3" id="KW-1185">Reference proteome</keyword>
<proteinExistence type="predicted"/>
<name>A0A2V0NPH1_9CHLO</name>
<dbReference type="Gene3D" id="3.30.110.20">
    <property type="entry name" value="Alba-like domain"/>
    <property type="match status" value="2"/>
</dbReference>
<feature type="compositionally biased region" description="Low complexity" evidence="1">
    <location>
        <begin position="28"/>
        <end position="41"/>
    </location>
</feature>
<comment type="caution">
    <text evidence="2">The sequence shown here is derived from an EMBL/GenBank/DDBJ whole genome shotgun (WGS) entry which is preliminary data.</text>
</comment>
<feature type="compositionally biased region" description="Basic and acidic residues" evidence="1">
    <location>
        <begin position="1"/>
        <end position="24"/>
    </location>
</feature>
<protein>
    <submittedName>
        <fullName evidence="2">Uncharacterized protein</fullName>
    </submittedName>
</protein>
<dbReference type="PANTHER" id="PTHR35331">
    <property type="entry name" value="STAGE V SPORULATION PROTEIN S"/>
    <property type="match status" value="1"/>
</dbReference>
<dbReference type="AlphaFoldDB" id="A0A2V0NPH1"/>
<dbReference type="InterPro" id="IPR007347">
    <property type="entry name" value="SpoVS"/>
</dbReference>
<dbReference type="Pfam" id="PF04232">
    <property type="entry name" value="SpoVS"/>
    <property type="match status" value="2"/>
</dbReference>
<dbReference type="InParanoid" id="A0A2V0NPH1"/>
<dbReference type="OrthoDB" id="10267179at2759"/>
<feature type="region of interest" description="Disordered" evidence="1">
    <location>
        <begin position="1"/>
        <end position="65"/>
    </location>
</feature>
<reference evidence="2 3" key="1">
    <citation type="journal article" date="2018" name="Sci. Rep.">
        <title>Raphidocelis subcapitata (=Pseudokirchneriella subcapitata) provides an insight into genome evolution and environmental adaptations in the Sphaeropleales.</title>
        <authorList>
            <person name="Suzuki S."/>
            <person name="Yamaguchi H."/>
            <person name="Nakajima N."/>
            <person name="Kawachi M."/>
        </authorList>
    </citation>
    <scope>NUCLEOTIDE SEQUENCE [LARGE SCALE GENOMIC DNA]</scope>
    <source>
        <strain evidence="2 3">NIES-35</strain>
    </source>
</reference>
<dbReference type="GO" id="GO:0003676">
    <property type="term" value="F:nucleic acid binding"/>
    <property type="evidence" value="ECO:0007669"/>
    <property type="project" value="InterPro"/>
</dbReference>
<evidence type="ECO:0000313" key="3">
    <source>
        <dbReference type="Proteomes" id="UP000247498"/>
    </source>
</evidence>
<organism evidence="2 3">
    <name type="scientific">Raphidocelis subcapitata</name>
    <dbReference type="NCBI Taxonomy" id="307507"/>
    <lineage>
        <taxon>Eukaryota</taxon>
        <taxon>Viridiplantae</taxon>
        <taxon>Chlorophyta</taxon>
        <taxon>core chlorophytes</taxon>
        <taxon>Chlorophyceae</taxon>
        <taxon>CS clade</taxon>
        <taxon>Sphaeropleales</taxon>
        <taxon>Selenastraceae</taxon>
        <taxon>Raphidocelis</taxon>
    </lineage>
</organism>
<accession>A0A2V0NPH1</accession>